<evidence type="ECO:0000313" key="9">
    <source>
        <dbReference type="EMBL" id="JAG64607.1"/>
    </source>
</evidence>
<dbReference type="InterPro" id="IPR038844">
    <property type="entry name" value="CFAP157"/>
</dbReference>
<feature type="coiled-coil region" evidence="7">
    <location>
        <begin position="293"/>
        <end position="399"/>
    </location>
</feature>
<dbReference type="PANTHER" id="PTHR31954:SF1">
    <property type="entry name" value="CILIA- AND FLAGELLA-ASSOCIATED PROTEIN 157"/>
    <property type="match status" value="1"/>
</dbReference>
<dbReference type="GO" id="GO:0036064">
    <property type="term" value="C:ciliary basal body"/>
    <property type="evidence" value="ECO:0007669"/>
    <property type="project" value="TreeGrafter"/>
</dbReference>
<keyword evidence="5" id="KW-0969">Cilium</keyword>
<keyword evidence="6" id="KW-0966">Cell projection</keyword>
<dbReference type="EMBL" id="GBRD01001214">
    <property type="protein sequence ID" value="JAG64607.1"/>
    <property type="molecule type" value="Transcribed_RNA"/>
</dbReference>
<comment type="subcellular location">
    <subcellularLocation>
        <location evidence="1">Cell projection</location>
        <location evidence="1">Cilium</location>
    </subcellularLocation>
</comment>
<reference evidence="9" key="3">
    <citation type="submission" date="2014-09" db="EMBL/GenBank/DDBJ databases">
        <authorList>
            <person name="Magalhaes I.L.F."/>
            <person name="Oliveira U."/>
            <person name="Santos F.R."/>
            <person name="Vidigal T.H.D.A."/>
            <person name="Brescovit A.D."/>
            <person name="Santos A.J."/>
        </authorList>
    </citation>
    <scope>NUCLEOTIDE SEQUENCE</scope>
</reference>
<organism evidence="8">
    <name type="scientific">Lygus hesperus</name>
    <name type="common">Western plant bug</name>
    <dbReference type="NCBI Taxonomy" id="30085"/>
    <lineage>
        <taxon>Eukaryota</taxon>
        <taxon>Metazoa</taxon>
        <taxon>Ecdysozoa</taxon>
        <taxon>Arthropoda</taxon>
        <taxon>Hexapoda</taxon>
        <taxon>Insecta</taxon>
        <taxon>Pterygota</taxon>
        <taxon>Neoptera</taxon>
        <taxon>Paraneoptera</taxon>
        <taxon>Hemiptera</taxon>
        <taxon>Heteroptera</taxon>
        <taxon>Panheteroptera</taxon>
        <taxon>Cimicomorpha</taxon>
        <taxon>Miridae</taxon>
        <taxon>Mirini</taxon>
        <taxon>Lygus</taxon>
    </lineage>
</organism>
<protein>
    <recommendedName>
        <fullName evidence="3">Cilia- and flagella-associated protein 157</fullName>
    </recommendedName>
</protein>
<accession>A0A0A9XL22</accession>
<evidence type="ECO:0000313" key="8">
    <source>
        <dbReference type="EMBL" id="JAG20356.1"/>
    </source>
</evidence>
<keyword evidence="4 7" id="KW-0175">Coiled coil</keyword>
<evidence type="ECO:0000256" key="1">
    <source>
        <dbReference type="ARBA" id="ARBA00004138"/>
    </source>
</evidence>
<feature type="coiled-coil region" evidence="7">
    <location>
        <begin position="41"/>
        <end position="160"/>
    </location>
</feature>
<dbReference type="EMBL" id="GBHO01023248">
    <property type="protein sequence ID" value="JAG20356.1"/>
    <property type="molecule type" value="Transcribed_RNA"/>
</dbReference>
<dbReference type="GO" id="GO:0008017">
    <property type="term" value="F:microtubule binding"/>
    <property type="evidence" value="ECO:0007669"/>
    <property type="project" value="TreeGrafter"/>
</dbReference>
<sequence>MGPKKNKGKKKSVKPEVVDEEKQAILQKVKDQILVDQMNELSKLRQLMEAADTANRDLTNEIRQVERDSADIIAYLRRRLGEKSEEHEELSEVNDALVQEMTNEKNTFLEAMKAQEQQYNEMVEHLTSDIKALNNRLGSVEEYKEQRDILLDKNNKMESYLVTMEVRATAIEKEYEKANLIDKDRMRREMEEKLKKFSVDFQRATKARIAMATQNVIKENIAINNELSLLIASWQKLHDENESLRSKNRYMANELSTETEIRDELMKKNVAQAELIDRLAYEYMKVDEFHTETKQMRKILNNLQSNIEKKENAIEYAKKEAAEIIQNKQVLEDRLAILRDNLEMMKSNHERNAALIRRAREEIEESYLLDKKKLPNMHMDECQRKMNEVYDRLEELFSEDWLLDVTATELKDVSVPTIALPLLAYEQVKAADDRNDTGKSISTVPDDKNISMITL</sequence>
<evidence type="ECO:0000256" key="7">
    <source>
        <dbReference type="SAM" id="Coils"/>
    </source>
</evidence>
<dbReference type="AlphaFoldDB" id="A0A0A9XL22"/>
<evidence type="ECO:0000256" key="5">
    <source>
        <dbReference type="ARBA" id="ARBA00023069"/>
    </source>
</evidence>
<name>A0A0A9XL22_LYGHE</name>
<reference evidence="8" key="1">
    <citation type="journal article" date="2014" name="PLoS ONE">
        <title>Transcriptome-Based Identification of ABC Transporters in the Western Tarnished Plant Bug Lygus hesperus.</title>
        <authorList>
            <person name="Hull J.J."/>
            <person name="Chaney K."/>
            <person name="Geib S.M."/>
            <person name="Fabrick J.A."/>
            <person name="Brent C.S."/>
            <person name="Walsh D."/>
            <person name="Lavine L.C."/>
        </authorList>
    </citation>
    <scope>NUCLEOTIDE SEQUENCE</scope>
</reference>
<proteinExistence type="inferred from homology"/>
<evidence type="ECO:0000256" key="2">
    <source>
        <dbReference type="ARBA" id="ARBA00010841"/>
    </source>
</evidence>
<dbReference type="PANTHER" id="PTHR31954">
    <property type="entry name" value="CILIA- AND FLAGELLA-ASSOCIATED PROTEIN 157"/>
    <property type="match status" value="1"/>
</dbReference>
<comment type="similarity">
    <text evidence="2">Belongs to the CFAP157 family.</text>
</comment>
<reference evidence="8" key="2">
    <citation type="submission" date="2014-07" db="EMBL/GenBank/DDBJ databases">
        <authorList>
            <person name="Hull J."/>
        </authorList>
    </citation>
    <scope>NUCLEOTIDE SEQUENCE</scope>
</reference>
<evidence type="ECO:0000256" key="6">
    <source>
        <dbReference type="ARBA" id="ARBA00023273"/>
    </source>
</evidence>
<gene>
    <name evidence="8" type="ORF">CM83_99192</name>
</gene>
<evidence type="ECO:0000256" key="3">
    <source>
        <dbReference type="ARBA" id="ARBA00014087"/>
    </source>
</evidence>
<evidence type="ECO:0000256" key="4">
    <source>
        <dbReference type="ARBA" id="ARBA00023054"/>
    </source>
</evidence>